<accession>A0A6M1LPD1</accession>
<dbReference type="InterPro" id="IPR043724">
    <property type="entry name" value="DUF5666"/>
</dbReference>
<comment type="caution">
    <text evidence="4">The sequence shown here is derived from an EMBL/GenBank/DDBJ whole genome shotgun (WGS) entry which is preliminary data.</text>
</comment>
<dbReference type="Proteomes" id="UP000475385">
    <property type="component" value="Unassembled WGS sequence"/>
</dbReference>
<name>A0A6M1LPD1_9PROT</name>
<keyword evidence="5" id="KW-1185">Reference proteome</keyword>
<dbReference type="RefSeq" id="WP_164695353.1">
    <property type="nucleotide sequence ID" value="NZ_JAAIKB010000006.1"/>
</dbReference>
<feature type="compositionally biased region" description="Pro residues" evidence="1">
    <location>
        <begin position="338"/>
        <end position="357"/>
    </location>
</feature>
<evidence type="ECO:0000256" key="2">
    <source>
        <dbReference type="SAM" id="SignalP"/>
    </source>
</evidence>
<reference evidence="4 5" key="2">
    <citation type="submission" date="2020-03" db="EMBL/GenBank/DDBJ databases">
        <title>Roseomonas stagni sp. nov., isolated from pond water in Japan.</title>
        <authorList>
            <person name="Furuhata K."/>
            <person name="Miyamoto H."/>
            <person name="Goto K."/>
        </authorList>
    </citation>
    <scope>NUCLEOTIDE SEQUENCE [LARGE SCALE GENOMIC DNA]</scope>
    <source>
        <strain evidence="4 5">PeD5</strain>
    </source>
</reference>
<reference evidence="4 5" key="1">
    <citation type="submission" date="2020-02" db="EMBL/GenBank/DDBJ databases">
        <authorList>
            <person name="Kim H.M."/>
            <person name="Jeon C.O."/>
        </authorList>
    </citation>
    <scope>NUCLEOTIDE SEQUENCE [LARGE SCALE GENOMIC DNA]</scope>
    <source>
        <strain evidence="4 5">PeD5</strain>
    </source>
</reference>
<feature type="compositionally biased region" description="Gly residues" evidence="1">
    <location>
        <begin position="369"/>
        <end position="437"/>
    </location>
</feature>
<protein>
    <recommendedName>
        <fullName evidence="3">DUF5666 domain-containing protein</fullName>
    </recommendedName>
</protein>
<feature type="chain" id="PRO_5026816738" description="DUF5666 domain-containing protein" evidence="2">
    <location>
        <begin position="18"/>
        <end position="437"/>
    </location>
</feature>
<feature type="region of interest" description="Disordered" evidence="1">
    <location>
        <begin position="322"/>
        <end position="437"/>
    </location>
</feature>
<dbReference type="EMBL" id="JAAIKB010000006">
    <property type="protein sequence ID" value="NGM21654.1"/>
    <property type="molecule type" value="Genomic_DNA"/>
</dbReference>
<dbReference type="Pfam" id="PF18914">
    <property type="entry name" value="DUF5666"/>
    <property type="match status" value="1"/>
</dbReference>
<evidence type="ECO:0000313" key="5">
    <source>
        <dbReference type="Proteomes" id="UP000475385"/>
    </source>
</evidence>
<gene>
    <name evidence="4" type="ORF">G3576_16645</name>
</gene>
<proteinExistence type="predicted"/>
<dbReference type="AlphaFoldDB" id="A0A6M1LPD1"/>
<organism evidence="4 5">
    <name type="scientific">Falsiroseomonas algicola</name>
    <dbReference type="NCBI Taxonomy" id="2716930"/>
    <lineage>
        <taxon>Bacteria</taxon>
        <taxon>Pseudomonadati</taxon>
        <taxon>Pseudomonadota</taxon>
        <taxon>Alphaproteobacteria</taxon>
        <taxon>Acetobacterales</taxon>
        <taxon>Roseomonadaceae</taxon>
        <taxon>Falsiroseomonas</taxon>
    </lineage>
</organism>
<keyword evidence="2" id="KW-0732">Signal</keyword>
<feature type="signal peptide" evidence="2">
    <location>
        <begin position="1"/>
        <end position="17"/>
    </location>
</feature>
<feature type="domain" description="DUF5666" evidence="3">
    <location>
        <begin position="132"/>
        <end position="184"/>
    </location>
</feature>
<evidence type="ECO:0000256" key="1">
    <source>
        <dbReference type="SAM" id="MobiDB-lite"/>
    </source>
</evidence>
<evidence type="ECO:0000259" key="3">
    <source>
        <dbReference type="Pfam" id="PF18914"/>
    </source>
</evidence>
<evidence type="ECO:0000313" key="4">
    <source>
        <dbReference type="EMBL" id="NGM21654.1"/>
    </source>
</evidence>
<feature type="compositionally biased region" description="Low complexity" evidence="1">
    <location>
        <begin position="358"/>
        <end position="368"/>
    </location>
</feature>
<sequence length="437" mass="41351">MRRLAFLLPLLLAAACAPPPPSHPSCRIGPDDGAPLAAGDRGIGGTGRPAALAGGDRGIGGTGVIGVVTGFASICVNGIAVEHDSHGRPVPRDGGFGPEAPLRAGQVVVIRAAGEGAVLRAEQVAVRQEVVGPVTATRPGGLVVAGRPLAFAPALRGGQDWAPGTWIAVSGLARPDGVIEATRIDPAEPGRALLRGVVERDAAGLRIGPVRLEAGGTGGLVIGVPVVATGTWHDGRLRLDGIEPDLTLVDPLRRFGPETRRLLVEAFVGGSEGLRLGPGGAVLAADAALGLSADAALRPMAEARRLVVEATRQADGGFRAIAAMPPPAMSDGDGGPAGPGPASPMGAPPGAAPPGAAPPGAGFANPGASAGGPGGPPGIGDSGPGGGPSGGPAGGPGAGPGGGPGSGPGGGPGGGAGSGPGGGGPGGGGPGGGHGGR</sequence>
<dbReference type="PROSITE" id="PS51257">
    <property type="entry name" value="PROKAR_LIPOPROTEIN"/>
    <property type="match status" value="1"/>
</dbReference>